<keyword evidence="2 9" id="KW-0328">Glycosyltransferase</keyword>
<dbReference type="InterPro" id="IPR050800">
    <property type="entry name" value="ARTD/PARP"/>
</dbReference>
<dbReference type="GO" id="GO:0003950">
    <property type="term" value="F:NAD+ poly-ADP-ribosyltransferase activity"/>
    <property type="evidence" value="ECO:0007669"/>
    <property type="project" value="UniProtKB-UniRule"/>
</dbReference>
<sequence>MALKKDATSTSSASRAKSKPLGDCKIVFSTSVRKQQNEWAIKRKARGLGAKVVRAISAAVTHLVVTPVDPKENPSRLSKAVALGIRVVTVGWILKCVTDKAKAPEEKFLVGAELSDKTGLTPSRFANSLKRARSPDAKADLNSVSKKRKGDGGVEAVDDPEVKDKEEAVKVQVPLIEGCPHTDSAVYIDPNGVIFDATLNKVDIKGHRQILVDPTDPKYPYRFYRTSTSEVYPDSSWTGFPLGPLSYALDKFERYFEMDTGLEWSNRHIFPSPGQFAFVEHDYGAASDEKKESKTRVWSPPQCTLDPAVQELAKVILSDEPSDHDPIFESNYEPENMPLGRLSKRTVALGFRILRGIHAVIVSLPVRSDSEIADVVNKAGTKDETLLTLSNLFYSVIPHNFGARRPHVIASKLLVQREIVFLNSLPHQDVFSNDEDRVRYASYLKFMNQMSDVELPDIHPLDRKYQRLNLDEMTLLSPASAEYSELIDYLGTRSSKTNPNHLVKGIFRIERRGEKDRFIQRHGEKSCQCLLWHGSRVGNFEGILKDGLHIAPSWVPNTGTCFGEGIYLADASCKSAKYCNFQNAGEDGFLLLCQAELGNPRQTLIHPDSKAGDRAKAQGVLSTEVHGTNGPAEWKDAACVHPSLKGVHMAGLFAGYTKRDGAYLNFNEYVCYNVAQVRLRYLFHLVSRG</sequence>
<gene>
    <name evidence="14" type="ORF">QBC47DRAFT_309645</name>
</gene>
<dbReference type="PANTHER" id="PTHR10459">
    <property type="entry name" value="DNA LIGASE"/>
    <property type="match status" value="1"/>
</dbReference>
<dbReference type="PANTHER" id="PTHR10459:SF60">
    <property type="entry name" value="POLY [ADP-RIBOSE] POLYMERASE 2"/>
    <property type="match status" value="1"/>
</dbReference>
<keyword evidence="6" id="KW-0539">Nucleus</keyword>
<dbReference type="InterPro" id="IPR012317">
    <property type="entry name" value="Poly(ADP-ribose)pol_cat_dom"/>
</dbReference>
<evidence type="ECO:0000259" key="11">
    <source>
        <dbReference type="PROSITE" id="PS50172"/>
    </source>
</evidence>
<dbReference type="GO" id="GO:0070212">
    <property type="term" value="P:protein poly-ADP-ribosylation"/>
    <property type="evidence" value="ECO:0007669"/>
    <property type="project" value="TreeGrafter"/>
</dbReference>
<dbReference type="Pfam" id="PF00533">
    <property type="entry name" value="BRCT"/>
    <property type="match status" value="1"/>
</dbReference>
<comment type="catalytic activity">
    <reaction evidence="8">
        <text>NAD(+) + (ADP-D-ribosyl)n-acceptor = nicotinamide + (ADP-D-ribosyl)n+1-acceptor + H(+).</text>
        <dbReference type="EC" id="2.4.2.30"/>
    </reaction>
</comment>
<evidence type="ECO:0000256" key="4">
    <source>
        <dbReference type="ARBA" id="ARBA00022695"/>
    </source>
</evidence>
<dbReference type="PROSITE" id="PS50172">
    <property type="entry name" value="BRCT"/>
    <property type="match status" value="1"/>
</dbReference>
<proteinExistence type="inferred from homology"/>
<evidence type="ECO:0000256" key="2">
    <source>
        <dbReference type="ARBA" id="ARBA00022676"/>
    </source>
</evidence>
<evidence type="ECO:0000256" key="7">
    <source>
        <dbReference type="ARBA" id="ARBA00024347"/>
    </source>
</evidence>
<dbReference type="GO" id="GO:0005730">
    <property type="term" value="C:nucleolus"/>
    <property type="evidence" value="ECO:0007669"/>
    <property type="project" value="TreeGrafter"/>
</dbReference>
<evidence type="ECO:0000256" key="10">
    <source>
        <dbReference type="SAM" id="MobiDB-lite"/>
    </source>
</evidence>
<protein>
    <recommendedName>
        <fullName evidence="9">Poly [ADP-ribose] polymerase</fullName>
        <shortName evidence="9">PARP</shortName>
        <ecNumber evidence="9">2.4.2.-</ecNumber>
    </recommendedName>
</protein>
<feature type="domain" description="PARP alpha-helical" evidence="13">
    <location>
        <begin position="302"/>
        <end position="436"/>
    </location>
</feature>
<keyword evidence="3 9" id="KW-0808">Transferase</keyword>
<dbReference type="InterPro" id="IPR036420">
    <property type="entry name" value="BRCT_dom_sf"/>
</dbReference>
<accession>A0AAJ0B3H9</accession>
<dbReference type="GO" id="GO:1990404">
    <property type="term" value="F:NAD+-protein mono-ADP-ribosyltransferase activity"/>
    <property type="evidence" value="ECO:0007669"/>
    <property type="project" value="TreeGrafter"/>
</dbReference>
<keyword evidence="15" id="KW-1185">Reference proteome</keyword>
<evidence type="ECO:0000256" key="5">
    <source>
        <dbReference type="ARBA" id="ARBA00023027"/>
    </source>
</evidence>
<dbReference type="InterPro" id="IPR001357">
    <property type="entry name" value="BRCT_dom"/>
</dbReference>
<evidence type="ECO:0000256" key="6">
    <source>
        <dbReference type="ARBA" id="ARBA00023242"/>
    </source>
</evidence>
<dbReference type="SUPFAM" id="SSF52113">
    <property type="entry name" value="BRCT domain"/>
    <property type="match status" value="1"/>
</dbReference>
<evidence type="ECO:0000259" key="12">
    <source>
        <dbReference type="PROSITE" id="PS51059"/>
    </source>
</evidence>
<name>A0AAJ0B3H9_9PEZI</name>
<dbReference type="InterPro" id="IPR004102">
    <property type="entry name" value="Poly(ADP-ribose)pol_reg_dom"/>
</dbReference>
<dbReference type="GO" id="GO:0006302">
    <property type="term" value="P:double-strand break repair"/>
    <property type="evidence" value="ECO:0007669"/>
    <property type="project" value="TreeGrafter"/>
</dbReference>
<feature type="domain" description="BRCT" evidence="11">
    <location>
        <begin position="16"/>
        <end position="110"/>
    </location>
</feature>
<evidence type="ECO:0000256" key="3">
    <source>
        <dbReference type="ARBA" id="ARBA00022679"/>
    </source>
</evidence>
<dbReference type="AlphaFoldDB" id="A0AAJ0B3H9"/>
<dbReference type="Pfam" id="PF00644">
    <property type="entry name" value="PARP"/>
    <property type="match status" value="1"/>
</dbReference>
<dbReference type="SUPFAM" id="SSF142921">
    <property type="entry name" value="WGR domain-like"/>
    <property type="match status" value="1"/>
</dbReference>
<dbReference type="Gene3D" id="3.90.228.10">
    <property type="match status" value="1"/>
</dbReference>
<dbReference type="SMART" id="SM00292">
    <property type="entry name" value="BRCT"/>
    <property type="match status" value="1"/>
</dbReference>
<dbReference type="Proteomes" id="UP001239445">
    <property type="component" value="Unassembled WGS sequence"/>
</dbReference>
<comment type="subcellular location">
    <subcellularLocation>
        <location evidence="1">Nucleus</location>
    </subcellularLocation>
</comment>
<dbReference type="PROSITE" id="PS51060">
    <property type="entry name" value="PARP_ALPHA_HD"/>
    <property type="match status" value="1"/>
</dbReference>
<dbReference type="CDD" id="cd01437">
    <property type="entry name" value="parp_like"/>
    <property type="match status" value="1"/>
</dbReference>
<dbReference type="Pfam" id="PF02877">
    <property type="entry name" value="PARP_reg"/>
    <property type="match status" value="1"/>
</dbReference>
<evidence type="ECO:0000256" key="1">
    <source>
        <dbReference type="ARBA" id="ARBA00004123"/>
    </source>
</evidence>
<dbReference type="PROSITE" id="PS51059">
    <property type="entry name" value="PARP_CATALYTIC"/>
    <property type="match status" value="1"/>
</dbReference>
<dbReference type="Gene3D" id="1.20.142.10">
    <property type="entry name" value="Poly(ADP-ribose) polymerase, regulatory domain"/>
    <property type="match status" value="1"/>
</dbReference>
<evidence type="ECO:0000313" key="14">
    <source>
        <dbReference type="EMBL" id="KAK1750520.1"/>
    </source>
</evidence>
<dbReference type="CDD" id="cd00027">
    <property type="entry name" value="BRCT"/>
    <property type="match status" value="1"/>
</dbReference>
<dbReference type="InterPro" id="IPR036930">
    <property type="entry name" value="WGR_dom_sf"/>
</dbReference>
<dbReference type="EMBL" id="MU839846">
    <property type="protein sequence ID" value="KAK1750520.1"/>
    <property type="molecule type" value="Genomic_DNA"/>
</dbReference>
<dbReference type="EC" id="2.4.2.-" evidence="9"/>
<dbReference type="SUPFAM" id="SSF56399">
    <property type="entry name" value="ADP-ribosylation"/>
    <property type="match status" value="1"/>
</dbReference>
<dbReference type="SUPFAM" id="SSF47587">
    <property type="entry name" value="Domain of poly(ADP-ribose) polymerase"/>
    <property type="match status" value="1"/>
</dbReference>
<evidence type="ECO:0000256" key="9">
    <source>
        <dbReference type="RuleBase" id="RU362114"/>
    </source>
</evidence>
<evidence type="ECO:0000256" key="8">
    <source>
        <dbReference type="ARBA" id="ARBA00033987"/>
    </source>
</evidence>
<keyword evidence="5 9" id="KW-0520">NAD</keyword>
<comment type="caution">
    <text evidence="14">The sequence shown here is derived from an EMBL/GenBank/DDBJ whole genome shotgun (WGS) entry which is preliminary data.</text>
</comment>
<comment type="similarity">
    <text evidence="7">Belongs to the ARTD/PARP family.</text>
</comment>
<keyword evidence="4" id="KW-0548">Nucleotidyltransferase</keyword>
<dbReference type="InterPro" id="IPR036616">
    <property type="entry name" value="Poly(ADP-ribose)pol_reg_dom_sf"/>
</dbReference>
<evidence type="ECO:0000313" key="15">
    <source>
        <dbReference type="Proteomes" id="UP001239445"/>
    </source>
</evidence>
<dbReference type="Gene3D" id="3.40.50.10190">
    <property type="entry name" value="BRCT domain"/>
    <property type="match status" value="1"/>
</dbReference>
<feature type="region of interest" description="Disordered" evidence="10">
    <location>
        <begin position="125"/>
        <end position="157"/>
    </location>
</feature>
<reference evidence="14" key="1">
    <citation type="submission" date="2023-06" db="EMBL/GenBank/DDBJ databases">
        <title>Genome-scale phylogeny and comparative genomics of the fungal order Sordariales.</title>
        <authorList>
            <consortium name="Lawrence Berkeley National Laboratory"/>
            <person name="Hensen N."/>
            <person name="Bonometti L."/>
            <person name="Westerberg I."/>
            <person name="Brannstrom I.O."/>
            <person name="Guillou S."/>
            <person name="Cros-Aarteil S."/>
            <person name="Calhoun S."/>
            <person name="Haridas S."/>
            <person name="Kuo A."/>
            <person name="Mondo S."/>
            <person name="Pangilinan J."/>
            <person name="Riley R."/>
            <person name="Labutti K."/>
            <person name="Andreopoulos B."/>
            <person name="Lipzen A."/>
            <person name="Chen C."/>
            <person name="Yanf M."/>
            <person name="Daum C."/>
            <person name="Ng V."/>
            <person name="Clum A."/>
            <person name="Steindorff A."/>
            <person name="Ohm R."/>
            <person name="Martin F."/>
            <person name="Silar P."/>
            <person name="Natvig D."/>
            <person name="Lalanne C."/>
            <person name="Gautier V."/>
            <person name="Ament-Velasquez S.L."/>
            <person name="Kruys A."/>
            <person name="Hutchinson M.I."/>
            <person name="Powell A.J."/>
            <person name="Barry K."/>
            <person name="Miller A.N."/>
            <person name="Grigoriev I.V."/>
            <person name="Debuchy R."/>
            <person name="Gladieux P."/>
            <person name="Thoren M.H."/>
            <person name="Johannesson H."/>
        </authorList>
    </citation>
    <scope>NUCLEOTIDE SEQUENCE</scope>
    <source>
        <strain evidence="14">PSN4</strain>
    </source>
</reference>
<evidence type="ECO:0000259" key="13">
    <source>
        <dbReference type="PROSITE" id="PS51060"/>
    </source>
</evidence>
<organism evidence="14 15">
    <name type="scientific">Echria macrotheca</name>
    <dbReference type="NCBI Taxonomy" id="438768"/>
    <lineage>
        <taxon>Eukaryota</taxon>
        <taxon>Fungi</taxon>
        <taxon>Dikarya</taxon>
        <taxon>Ascomycota</taxon>
        <taxon>Pezizomycotina</taxon>
        <taxon>Sordariomycetes</taxon>
        <taxon>Sordariomycetidae</taxon>
        <taxon>Sordariales</taxon>
        <taxon>Schizotheciaceae</taxon>
        <taxon>Echria</taxon>
    </lineage>
</organism>
<feature type="domain" description="PARP catalytic" evidence="12">
    <location>
        <begin position="459"/>
        <end position="689"/>
    </location>
</feature>
<dbReference type="GO" id="GO:0016779">
    <property type="term" value="F:nucleotidyltransferase activity"/>
    <property type="evidence" value="ECO:0007669"/>
    <property type="project" value="UniProtKB-KW"/>
</dbReference>